<evidence type="ECO:0000313" key="2">
    <source>
        <dbReference type="Proteomes" id="UP001139104"/>
    </source>
</evidence>
<gene>
    <name evidence="1" type="ORF">K2U94_05855</name>
</gene>
<dbReference type="SUPFAM" id="SSF55718">
    <property type="entry name" value="SCP-like"/>
    <property type="match status" value="1"/>
</dbReference>
<dbReference type="RefSeq" id="WP_243066309.1">
    <property type="nucleotide sequence ID" value="NZ_JAIVFK010000040.1"/>
</dbReference>
<evidence type="ECO:0008006" key="3">
    <source>
        <dbReference type="Google" id="ProtNLM"/>
    </source>
</evidence>
<dbReference type="Proteomes" id="UP001139104">
    <property type="component" value="Unassembled WGS sequence"/>
</dbReference>
<keyword evidence="2" id="KW-1185">Reference proteome</keyword>
<protein>
    <recommendedName>
        <fullName evidence="3">SCP-2 sterol transfer family protein</fullName>
    </recommendedName>
</protein>
<sequence>MPALFSDDWMVDFGNAWNDEKDLGDALAKIGFNSVIAYGFDNEEQPRGAIKVENGYVVEAGAFKGQSLNWDLRASPANWEKWCQSGIGMMGLGLAYTSGKIKFKVGDYGAMIKNPAMASPFIKSFEVMGKVPRS</sequence>
<organism evidence="1 2">
    <name type="scientific">Candidatus Rhodoblastus alkanivorans</name>
    <dbReference type="NCBI Taxonomy" id="2954117"/>
    <lineage>
        <taxon>Bacteria</taxon>
        <taxon>Pseudomonadati</taxon>
        <taxon>Pseudomonadota</taxon>
        <taxon>Alphaproteobacteria</taxon>
        <taxon>Hyphomicrobiales</taxon>
        <taxon>Rhodoblastaceae</taxon>
        <taxon>Rhodoblastus</taxon>
    </lineage>
</organism>
<dbReference type="EMBL" id="JAIVFP010000001">
    <property type="protein sequence ID" value="MCI4682286.1"/>
    <property type="molecule type" value="Genomic_DNA"/>
</dbReference>
<accession>A0ABS9Z3N8</accession>
<proteinExistence type="predicted"/>
<dbReference type="InterPro" id="IPR036527">
    <property type="entry name" value="SCP2_sterol-bd_dom_sf"/>
</dbReference>
<comment type="caution">
    <text evidence="1">The sequence shown here is derived from an EMBL/GenBank/DDBJ whole genome shotgun (WGS) entry which is preliminary data.</text>
</comment>
<reference evidence="1" key="1">
    <citation type="journal article" date="2022" name="ISME J.">
        <title>Identification of active gaseous-alkane degraders at natural gas seeps.</title>
        <authorList>
            <person name="Farhan Ul Haque M."/>
            <person name="Hernandez M."/>
            <person name="Crombie A.T."/>
            <person name="Murrell J.C."/>
        </authorList>
    </citation>
    <scope>NUCLEOTIDE SEQUENCE</scope>
    <source>
        <strain evidence="1">PC2</strain>
    </source>
</reference>
<name>A0ABS9Z3N8_9HYPH</name>
<dbReference type="Gene3D" id="3.30.1050.10">
    <property type="entry name" value="SCP2 sterol-binding domain"/>
    <property type="match status" value="1"/>
</dbReference>
<evidence type="ECO:0000313" key="1">
    <source>
        <dbReference type="EMBL" id="MCI4682286.1"/>
    </source>
</evidence>